<protein>
    <submittedName>
        <fullName evidence="1">Uncharacterized protein</fullName>
    </submittedName>
</protein>
<comment type="caution">
    <text evidence="1">The sequence shown here is derived from an EMBL/GenBank/DDBJ whole genome shotgun (WGS) entry which is preliminary data.</text>
</comment>
<proteinExistence type="predicted"/>
<name>A0ABS6GC39_9ENTR</name>
<dbReference type="RefSeq" id="WP_141237260.1">
    <property type="nucleotide sequence ID" value="NZ_JAHLTI010000004.1"/>
</dbReference>
<accession>A0ABS6GC39</accession>
<dbReference type="EMBL" id="JAHLTI010000004">
    <property type="protein sequence ID" value="MBU5924234.1"/>
    <property type="molecule type" value="Genomic_DNA"/>
</dbReference>
<evidence type="ECO:0000313" key="2">
    <source>
        <dbReference type="Proteomes" id="UP000787201"/>
    </source>
</evidence>
<organism evidence="1 2">
    <name type="scientific">Enterobacter sichuanensis</name>
    <dbReference type="NCBI Taxonomy" id="2071710"/>
    <lineage>
        <taxon>Bacteria</taxon>
        <taxon>Pseudomonadati</taxon>
        <taxon>Pseudomonadota</taxon>
        <taxon>Gammaproteobacteria</taxon>
        <taxon>Enterobacterales</taxon>
        <taxon>Enterobacteriaceae</taxon>
        <taxon>Enterobacter</taxon>
        <taxon>Enterobacter cloacae complex</taxon>
    </lineage>
</organism>
<sequence>MRRRHRIHQRHLFATQQHLLSLGGGTLISDLRPANDEHHTWLQVTYVNGEQNVFFLENSQ</sequence>
<gene>
    <name evidence="1" type="ORF">KQV47_08505</name>
</gene>
<dbReference type="Proteomes" id="UP000787201">
    <property type="component" value="Unassembled WGS sequence"/>
</dbReference>
<reference evidence="1 2" key="1">
    <citation type="submission" date="2021-06" db="EMBL/GenBank/DDBJ databases">
        <authorList>
            <person name="Stanton E."/>
        </authorList>
    </citation>
    <scope>NUCLEOTIDE SEQUENCE [LARGE SCALE GENOMIC DNA]</scope>
    <source>
        <strain evidence="1 2">2021EL-00146</strain>
    </source>
</reference>
<keyword evidence="2" id="KW-1185">Reference proteome</keyword>
<evidence type="ECO:0000313" key="1">
    <source>
        <dbReference type="EMBL" id="MBU5924234.1"/>
    </source>
</evidence>